<accession>A0A392THY4</accession>
<reference evidence="1 2" key="1">
    <citation type="journal article" date="2018" name="Front. Plant Sci.">
        <title>Red Clover (Trifolium pratense) and Zigzag Clover (T. medium) - A Picture of Genomic Similarities and Differences.</title>
        <authorList>
            <person name="Dluhosova J."/>
            <person name="Istvanek J."/>
            <person name="Nedelnik J."/>
            <person name="Repkova J."/>
        </authorList>
    </citation>
    <scope>NUCLEOTIDE SEQUENCE [LARGE SCALE GENOMIC DNA]</scope>
    <source>
        <strain evidence="2">cv. 10/8</strain>
        <tissue evidence="1">Leaf</tissue>
    </source>
</reference>
<dbReference type="EMBL" id="LXQA010587064">
    <property type="protein sequence ID" value="MCI60733.1"/>
    <property type="molecule type" value="Genomic_DNA"/>
</dbReference>
<comment type="caution">
    <text evidence="1">The sequence shown here is derived from an EMBL/GenBank/DDBJ whole genome shotgun (WGS) entry which is preliminary data.</text>
</comment>
<evidence type="ECO:0000313" key="2">
    <source>
        <dbReference type="Proteomes" id="UP000265520"/>
    </source>
</evidence>
<keyword evidence="2" id="KW-1185">Reference proteome</keyword>
<protein>
    <submittedName>
        <fullName evidence="1">Uncharacterized protein</fullName>
    </submittedName>
</protein>
<feature type="non-terminal residue" evidence="1">
    <location>
        <position position="28"/>
    </location>
</feature>
<evidence type="ECO:0000313" key="1">
    <source>
        <dbReference type="EMBL" id="MCI60733.1"/>
    </source>
</evidence>
<dbReference type="AlphaFoldDB" id="A0A392THY4"/>
<dbReference type="Proteomes" id="UP000265520">
    <property type="component" value="Unassembled WGS sequence"/>
</dbReference>
<name>A0A392THY4_9FABA</name>
<organism evidence="1 2">
    <name type="scientific">Trifolium medium</name>
    <dbReference type="NCBI Taxonomy" id="97028"/>
    <lineage>
        <taxon>Eukaryota</taxon>
        <taxon>Viridiplantae</taxon>
        <taxon>Streptophyta</taxon>
        <taxon>Embryophyta</taxon>
        <taxon>Tracheophyta</taxon>
        <taxon>Spermatophyta</taxon>
        <taxon>Magnoliopsida</taxon>
        <taxon>eudicotyledons</taxon>
        <taxon>Gunneridae</taxon>
        <taxon>Pentapetalae</taxon>
        <taxon>rosids</taxon>
        <taxon>fabids</taxon>
        <taxon>Fabales</taxon>
        <taxon>Fabaceae</taxon>
        <taxon>Papilionoideae</taxon>
        <taxon>50 kb inversion clade</taxon>
        <taxon>NPAAA clade</taxon>
        <taxon>Hologalegina</taxon>
        <taxon>IRL clade</taxon>
        <taxon>Trifolieae</taxon>
        <taxon>Trifolium</taxon>
    </lineage>
</organism>
<proteinExistence type="predicted"/>
<sequence>MLRRSRLQQQQVVCEVLLSMLPPGAPAQ</sequence>